<keyword evidence="2" id="KW-1185">Reference proteome</keyword>
<accession>A0A7M1RSC7</accession>
<name>A0A7M1RSC7_9CAUD</name>
<evidence type="ECO:0000313" key="2">
    <source>
        <dbReference type="Proteomes" id="UP000593741"/>
    </source>
</evidence>
<dbReference type="Proteomes" id="UP000593741">
    <property type="component" value="Genome"/>
</dbReference>
<dbReference type="EMBL" id="MT774397">
    <property type="protein sequence ID" value="QOR56821.1"/>
    <property type="molecule type" value="Genomic_DNA"/>
</dbReference>
<reference evidence="1 2" key="1">
    <citation type="submission" date="2020-07" db="EMBL/GenBank/DDBJ databases">
        <title>Taxonomic proposal: Crassvirales, a new order of highly abundant and diverse bacterial viruses.</title>
        <authorList>
            <person name="Shkoporov A.N."/>
            <person name="Stockdale S.R."/>
            <person name="Guerin E."/>
            <person name="Ross R.P."/>
            <person name="Hill C."/>
        </authorList>
    </citation>
    <scope>NUCLEOTIDE SEQUENCE [LARGE SCALE GENOMIC DNA]</scope>
</reference>
<evidence type="ECO:0000313" key="1">
    <source>
        <dbReference type="EMBL" id="QOR56821.1"/>
    </source>
</evidence>
<dbReference type="RefSeq" id="YP_010112273.1">
    <property type="nucleotide sequence ID" value="NC_055890.1"/>
</dbReference>
<protein>
    <submittedName>
        <fullName evidence="1">Uncharacterized protein</fullName>
    </submittedName>
</protein>
<proteinExistence type="predicted"/>
<dbReference type="GeneID" id="65130740"/>
<sequence length="132" mass="16004">MVAYSLTNRAYTPWGIQYKKFNWRESWRIFLNLGDKEVKNKTFRDTKPINHIIYWFDTNVLCKINCEKKSTLDVRIRIVCGMINKISPDTLSPDLKREFMECIWDSYKQFYQSYIDWYCYWIVGVPFLDIGL</sequence>
<organism evidence="1 2">
    <name type="scientific">uncultured phage cr56_1</name>
    <dbReference type="NCBI Taxonomy" id="2772081"/>
    <lineage>
        <taxon>Viruses</taxon>
        <taxon>Duplodnaviria</taxon>
        <taxon>Heunggongvirae</taxon>
        <taxon>Uroviricota</taxon>
        <taxon>Caudoviricetes</taxon>
        <taxon>Crassvirales</taxon>
        <taxon>Suoliviridae</taxon>
        <taxon>Loutivirinae</taxon>
        <taxon>Buchavirus</taxon>
        <taxon>Buchavirus faecalis</taxon>
    </lineage>
</organism>
<dbReference type="KEGG" id="vg:65130740"/>